<proteinExistence type="predicted"/>
<dbReference type="InterPro" id="IPR003445">
    <property type="entry name" value="Cat_transpt"/>
</dbReference>
<keyword evidence="9 10" id="KW-0472">Membrane</keyword>
<feature type="transmembrane region" description="Helical" evidence="10">
    <location>
        <begin position="162"/>
        <end position="181"/>
    </location>
</feature>
<evidence type="ECO:0000256" key="7">
    <source>
        <dbReference type="ARBA" id="ARBA00022989"/>
    </source>
</evidence>
<feature type="transmembrane region" description="Helical" evidence="10">
    <location>
        <begin position="20"/>
        <end position="39"/>
    </location>
</feature>
<evidence type="ECO:0000256" key="1">
    <source>
        <dbReference type="ARBA" id="ARBA00004651"/>
    </source>
</evidence>
<feature type="transmembrane region" description="Helical" evidence="10">
    <location>
        <begin position="405"/>
        <end position="426"/>
    </location>
</feature>
<keyword evidence="4" id="KW-0633">Potassium transport</keyword>
<gene>
    <name evidence="11" type="ORF">JR050_17495</name>
</gene>
<keyword evidence="7 10" id="KW-1133">Transmembrane helix</keyword>
<keyword evidence="3" id="KW-1003">Cell membrane</keyword>
<keyword evidence="5 10" id="KW-0812">Transmembrane</keyword>
<evidence type="ECO:0000256" key="9">
    <source>
        <dbReference type="ARBA" id="ARBA00023136"/>
    </source>
</evidence>
<evidence type="ECO:0000256" key="4">
    <source>
        <dbReference type="ARBA" id="ARBA00022538"/>
    </source>
</evidence>
<organism evidence="11 12">
    <name type="scientific">Bacillus suaedaesalsae</name>
    <dbReference type="NCBI Taxonomy" id="2810349"/>
    <lineage>
        <taxon>Bacteria</taxon>
        <taxon>Bacillati</taxon>
        <taxon>Bacillota</taxon>
        <taxon>Bacilli</taxon>
        <taxon>Bacillales</taxon>
        <taxon>Bacillaceae</taxon>
        <taxon>Bacillus</taxon>
    </lineage>
</organism>
<dbReference type="NCBIfam" id="TIGR00933">
    <property type="entry name" value="2a38"/>
    <property type="match status" value="1"/>
</dbReference>
<evidence type="ECO:0000256" key="5">
    <source>
        <dbReference type="ARBA" id="ARBA00022692"/>
    </source>
</evidence>
<feature type="transmembrane region" description="Helical" evidence="10">
    <location>
        <begin position="292"/>
        <end position="325"/>
    </location>
</feature>
<keyword evidence="8" id="KW-0406">Ion transport</keyword>
<evidence type="ECO:0000313" key="11">
    <source>
        <dbReference type="EMBL" id="MBM6619459.1"/>
    </source>
</evidence>
<dbReference type="Pfam" id="PF02386">
    <property type="entry name" value="TrkH"/>
    <property type="match status" value="1"/>
</dbReference>
<evidence type="ECO:0000313" key="12">
    <source>
        <dbReference type="Proteomes" id="UP001518925"/>
    </source>
</evidence>
<protein>
    <submittedName>
        <fullName evidence="11">Ktr system potassium transporter B</fullName>
    </submittedName>
</protein>
<comment type="caution">
    <text evidence="11">The sequence shown here is derived from an EMBL/GenBank/DDBJ whole genome shotgun (WGS) entry which is preliminary data.</text>
</comment>
<evidence type="ECO:0000256" key="3">
    <source>
        <dbReference type="ARBA" id="ARBA00022475"/>
    </source>
</evidence>
<accession>A0ABS2DLU7</accession>
<feature type="transmembrane region" description="Helical" evidence="10">
    <location>
        <begin position="375"/>
        <end position="398"/>
    </location>
</feature>
<sequence length="443" mass="48766">MKTLYHFKRNWITFNPSQLLVFVFFTSILVGTTLLKLPFSTTLPISWIDALFTATSAMTVTGLAVVDTGSVFTTFGECVIMVLIQVGGLGIMSFAVLIFMVLGKKIGLKERMVIQQALNQSSLGGMINLVKHLFIFSLTIEMIAMVFLSIRWVPEYGLVKGLYYSLFHSVSAFNNAGFGLWSDSLMGYVGDPIVNLTISSLFIIGGIGFTVLMDIRYKKNFRSLSLHSKIMLCGTFILNICAMFIIFALEYSNSFSDFTIWEKIWASYFQAVSPRTAGFNSVDLTLLSEPSILFMIILMFIGAGSGSTGGGIKLTTFIVIVLSVITYLKGKEEIVIARRSISEKLMVKSLAITMISLLFVVSAIFILSITEEAPLLHVFFEVVSAFGTVGLTLGLTYSLTSIGKLVIITVMLIGKLGPLTLVYSIAKQEKEKVRYPSEEVLTG</sequence>
<dbReference type="PANTHER" id="PTHR32024:SF1">
    <property type="entry name" value="KTR SYSTEM POTASSIUM UPTAKE PROTEIN B"/>
    <property type="match status" value="1"/>
</dbReference>
<evidence type="ECO:0000256" key="8">
    <source>
        <dbReference type="ARBA" id="ARBA00023065"/>
    </source>
</evidence>
<evidence type="ECO:0000256" key="10">
    <source>
        <dbReference type="SAM" id="Phobius"/>
    </source>
</evidence>
<feature type="transmembrane region" description="Helical" evidence="10">
    <location>
        <begin position="193"/>
        <end position="217"/>
    </location>
</feature>
<dbReference type="InterPro" id="IPR004772">
    <property type="entry name" value="TrkH"/>
</dbReference>
<feature type="transmembrane region" description="Helical" evidence="10">
    <location>
        <begin position="78"/>
        <end position="102"/>
    </location>
</feature>
<feature type="transmembrane region" description="Helical" evidence="10">
    <location>
        <begin position="229"/>
        <end position="249"/>
    </location>
</feature>
<evidence type="ECO:0000256" key="6">
    <source>
        <dbReference type="ARBA" id="ARBA00022958"/>
    </source>
</evidence>
<keyword evidence="6" id="KW-0630">Potassium</keyword>
<feature type="transmembrane region" description="Helical" evidence="10">
    <location>
        <begin position="345"/>
        <end position="369"/>
    </location>
</feature>
<feature type="transmembrane region" description="Helical" evidence="10">
    <location>
        <begin position="129"/>
        <end position="150"/>
    </location>
</feature>
<feature type="transmembrane region" description="Helical" evidence="10">
    <location>
        <begin position="45"/>
        <end position="66"/>
    </location>
</feature>
<dbReference type="Proteomes" id="UP001518925">
    <property type="component" value="Unassembled WGS sequence"/>
</dbReference>
<keyword evidence="12" id="KW-1185">Reference proteome</keyword>
<dbReference type="EMBL" id="JAFELM010000043">
    <property type="protein sequence ID" value="MBM6619459.1"/>
    <property type="molecule type" value="Genomic_DNA"/>
</dbReference>
<dbReference type="RefSeq" id="WP_204204918.1">
    <property type="nucleotide sequence ID" value="NZ_JAFELM010000043.1"/>
</dbReference>
<reference evidence="11 12" key="1">
    <citation type="submission" date="2021-02" db="EMBL/GenBank/DDBJ databases">
        <title>Bacillus sp. RD4P76, an endophyte from a halophyte.</title>
        <authorList>
            <person name="Sun J.-Q."/>
        </authorList>
    </citation>
    <scope>NUCLEOTIDE SEQUENCE [LARGE SCALE GENOMIC DNA]</scope>
    <source>
        <strain evidence="11 12">RD4P76</strain>
    </source>
</reference>
<evidence type="ECO:0000256" key="2">
    <source>
        <dbReference type="ARBA" id="ARBA00022448"/>
    </source>
</evidence>
<dbReference type="PANTHER" id="PTHR32024">
    <property type="entry name" value="TRK SYSTEM POTASSIUM UPTAKE PROTEIN TRKG-RELATED"/>
    <property type="match status" value="1"/>
</dbReference>
<name>A0ABS2DLU7_9BACI</name>
<keyword evidence="2" id="KW-0813">Transport</keyword>
<comment type="subcellular location">
    <subcellularLocation>
        <location evidence="1">Cell membrane</location>
        <topology evidence="1">Multi-pass membrane protein</topology>
    </subcellularLocation>
</comment>